<gene>
    <name evidence="1" type="ORF">N7530_010632</name>
</gene>
<sequence length="68" mass="7272">MRFVTRPILDYSPPVWATSGVAFGAQLNEHVLKSTDSTLPSGGQLESAEEQSYLWGDVAFGGSLRDGA</sequence>
<evidence type="ECO:0000313" key="1">
    <source>
        <dbReference type="EMBL" id="KAJ5462427.1"/>
    </source>
</evidence>
<dbReference type="Proteomes" id="UP001147760">
    <property type="component" value="Unassembled WGS sequence"/>
</dbReference>
<dbReference type="EMBL" id="JAPWDO010000007">
    <property type="protein sequence ID" value="KAJ5462427.1"/>
    <property type="molecule type" value="Genomic_DNA"/>
</dbReference>
<accession>A0A9X0BI05</accession>
<name>A0A9X0BI05_9EURO</name>
<organism evidence="1 2">
    <name type="scientific">Penicillium desertorum</name>
    <dbReference type="NCBI Taxonomy" id="1303715"/>
    <lineage>
        <taxon>Eukaryota</taxon>
        <taxon>Fungi</taxon>
        <taxon>Dikarya</taxon>
        <taxon>Ascomycota</taxon>
        <taxon>Pezizomycotina</taxon>
        <taxon>Eurotiomycetes</taxon>
        <taxon>Eurotiomycetidae</taxon>
        <taxon>Eurotiales</taxon>
        <taxon>Aspergillaceae</taxon>
        <taxon>Penicillium</taxon>
    </lineage>
</organism>
<evidence type="ECO:0000313" key="2">
    <source>
        <dbReference type="Proteomes" id="UP001147760"/>
    </source>
</evidence>
<dbReference type="AlphaFoldDB" id="A0A9X0BI05"/>
<reference evidence="1" key="2">
    <citation type="journal article" date="2023" name="IMA Fungus">
        <title>Comparative genomic study of the Penicillium genus elucidates a diverse pangenome and 15 lateral gene transfer events.</title>
        <authorList>
            <person name="Petersen C."/>
            <person name="Sorensen T."/>
            <person name="Nielsen M.R."/>
            <person name="Sondergaard T.E."/>
            <person name="Sorensen J.L."/>
            <person name="Fitzpatrick D.A."/>
            <person name="Frisvad J.C."/>
            <person name="Nielsen K.L."/>
        </authorList>
    </citation>
    <scope>NUCLEOTIDE SEQUENCE</scope>
    <source>
        <strain evidence="1">IBT 17660</strain>
    </source>
</reference>
<proteinExistence type="predicted"/>
<keyword evidence="2" id="KW-1185">Reference proteome</keyword>
<comment type="caution">
    <text evidence="1">The sequence shown here is derived from an EMBL/GenBank/DDBJ whole genome shotgun (WGS) entry which is preliminary data.</text>
</comment>
<reference evidence="1" key="1">
    <citation type="submission" date="2022-12" db="EMBL/GenBank/DDBJ databases">
        <authorList>
            <person name="Petersen C."/>
        </authorList>
    </citation>
    <scope>NUCLEOTIDE SEQUENCE</scope>
    <source>
        <strain evidence="1">IBT 17660</strain>
    </source>
</reference>
<protein>
    <submittedName>
        <fullName evidence="1">Uncharacterized protein</fullName>
    </submittedName>
</protein>